<dbReference type="InterPro" id="IPR033379">
    <property type="entry name" value="Acid_Pase_AS"/>
</dbReference>
<dbReference type="GO" id="GO:0050308">
    <property type="term" value="F:sugar-phosphatase activity"/>
    <property type="evidence" value="ECO:0007669"/>
    <property type="project" value="TreeGrafter"/>
</dbReference>
<dbReference type="InterPro" id="IPR029033">
    <property type="entry name" value="His_PPase_superfam"/>
</dbReference>
<dbReference type="Pfam" id="PF00328">
    <property type="entry name" value="His_Phos_2"/>
    <property type="match status" value="1"/>
</dbReference>
<dbReference type="Gene3D" id="3.40.50.1240">
    <property type="entry name" value="Phosphoglycerate mutase-like"/>
    <property type="match status" value="2"/>
</dbReference>
<gene>
    <name evidence="2" type="ORF">DKK79_11080</name>
</gene>
<dbReference type="InterPro" id="IPR050645">
    <property type="entry name" value="Histidine_acid_phosphatase"/>
</dbReference>
<reference evidence="2 3" key="1">
    <citation type="submission" date="2018-05" db="EMBL/GenBank/DDBJ databases">
        <title>Reference genomes for bee gut microbiota database.</title>
        <authorList>
            <person name="Ellegaard K.M."/>
        </authorList>
    </citation>
    <scope>NUCLEOTIDE SEQUENCE [LARGE SCALE GENOMIC DNA]</scope>
    <source>
        <strain evidence="2 3">ESL0177</strain>
    </source>
</reference>
<comment type="caution">
    <text evidence="2">The sequence shown here is derived from an EMBL/GenBank/DDBJ whole genome shotgun (WGS) entry which is preliminary data.</text>
</comment>
<evidence type="ECO:0000313" key="2">
    <source>
        <dbReference type="EMBL" id="PXZ03386.1"/>
    </source>
</evidence>
<dbReference type="CDD" id="cd07061">
    <property type="entry name" value="HP_HAP_like"/>
    <property type="match status" value="1"/>
</dbReference>
<dbReference type="PANTHER" id="PTHR11567:SF135">
    <property type="entry name" value="GLUCOSE-1-PHOSPHATASE"/>
    <property type="match status" value="1"/>
</dbReference>
<dbReference type="AlphaFoldDB" id="A0A2V4DXS5"/>
<sequence>MDNKMNNNQYQLDKVVILSRHGIRTPLENTIAFLEKSSPLKWPSWDHAYGYLTTRGGVLETFFGHYLSQWLEQKNINIEPENPDIYVYANSLQRTVATAQFLVAGAFAGYDIPIHHKYTIEKMDPIFDPSVKNDSLEIKQKVLKEIEEADQKQSIFKNLAPAYKIVSDILDYPHSQLYAELKCDFADIPYELHFVKNEEPELRGPLAIGICVVDAFLLQYYSAFPKEQIAWGKITSQEQWQQLMHIRNQYIDLVFHSRTIARHNSKLLINKIDDLLHNKTHKVNLLVGHDSTIAALLGALDFAPYQLPNQFENTPIGGMVILQRYRHVTSGKYFFKAEYVYQSFEQLYTGEAIDINNPPQHYQLKLLNATPNSDGFYSWHDFEKRIKDFQP</sequence>
<dbReference type="SUPFAM" id="SSF53254">
    <property type="entry name" value="Phosphoglycerate mutase-like"/>
    <property type="match status" value="1"/>
</dbReference>
<dbReference type="Proteomes" id="UP000247483">
    <property type="component" value="Unassembled WGS sequence"/>
</dbReference>
<name>A0A2V4DXS5_9GAMM</name>
<comment type="similarity">
    <text evidence="1">Belongs to the histidine acid phosphatase family.</text>
</comment>
<evidence type="ECO:0000313" key="3">
    <source>
        <dbReference type="Proteomes" id="UP000247483"/>
    </source>
</evidence>
<dbReference type="PANTHER" id="PTHR11567">
    <property type="entry name" value="ACID PHOSPHATASE-RELATED"/>
    <property type="match status" value="1"/>
</dbReference>
<dbReference type="GO" id="GO:0030288">
    <property type="term" value="C:outer membrane-bounded periplasmic space"/>
    <property type="evidence" value="ECO:0007669"/>
    <property type="project" value="TreeGrafter"/>
</dbReference>
<accession>A0A2V4DXS5</accession>
<protein>
    <submittedName>
        <fullName evidence="2">Bifunctional glucose-1-phosphatase/inositol phosphatase</fullName>
    </submittedName>
</protein>
<organism evidence="2 3">
    <name type="scientific">Gilliamella apicola</name>
    <dbReference type="NCBI Taxonomy" id="1196095"/>
    <lineage>
        <taxon>Bacteria</taxon>
        <taxon>Pseudomonadati</taxon>
        <taxon>Pseudomonadota</taxon>
        <taxon>Gammaproteobacteria</taxon>
        <taxon>Orbales</taxon>
        <taxon>Orbaceae</taxon>
        <taxon>Gilliamella</taxon>
    </lineage>
</organism>
<dbReference type="PROSITE" id="PS00616">
    <property type="entry name" value="HIS_ACID_PHOSPHAT_1"/>
    <property type="match status" value="1"/>
</dbReference>
<evidence type="ECO:0000256" key="1">
    <source>
        <dbReference type="ARBA" id="ARBA00005375"/>
    </source>
</evidence>
<dbReference type="PROSITE" id="PS00778">
    <property type="entry name" value="HIS_ACID_PHOSPHAT_2"/>
    <property type="match status" value="1"/>
</dbReference>
<dbReference type="InterPro" id="IPR000560">
    <property type="entry name" value="His_Pase_clade-2"/>
</dbReference>
<dbReference type="EMBL" id="QGLP01000006">
    <property type="protein sequence ID" value="PXZ03386.1"/>
    <property type="molecule type" value="Genomic_DNA"/>
</dbReference>
<proteinExistence type="inferred from homology"/>